<dbReference type="AlphaFoldDB" id="A0A166Z9M3"/>
<dbReference type="Proteomes" id="UP000076552">
    <property type="component" value="Unassembled WGS sequence"/>
</dbReference>
<keyword evidence="3" id="KW-1185">Reference proteome</keyword>
<evidence type="ECO:0000256" key="1">
    <source>
        <dbReference type="SAM" id="MobiDB-lite"/>
    </source>
</evidence>
<feature type="region of interest" description="Disordered" evidence="1">
    <location>
        <begin position="68"/>
        <end position="94"/>
    </location>
</feature>
<evidence type="ECO:0000313" key="2">
    <source>
        <dbReference type="EMBL" id="KZL78617.1"/>
    </source>
</evidence>
<accession>A0A166Z9M3</accession>
<evidence type="ECO:0000313" key="3">
    <source>
        <dbReference type="Proteomes" id="UP000076552"/>
    </source>
</evidence>
<gene>
    <name evidence="2" type="ORF">CT0861_11428</name>
</gene>
<reference evidence="2 3" key="1">
    <citation type="submission" date="2015-06" db="EMBL/GenBank/DDBJ databases">
        <title>Survival trade-offs in plant roots during colonization by closely related pathogenic and mutualistic fungi.</title>
        <authorList>
            <person name="Hacquard S."/>
            <person name="Kracher B."/>
            <person name="Hiruma K."/>
            <person name="Weinman A."/>
            <person name="Muench P."/>
            <person name="Garrido Oter R."/>
            <person name="Ver Loren van Themaat E."/>
            <person name="Dallerey J.-F."/>
            <person name="Damm U."/>
            <person name="Henrissat B."/>
            <person name="Lespinet O."/>
            <person name="Thon M."/>
            <person name="Kemen E."/>
            <person name="McHardy A.C."/>
            <person name="Schulze-Lefert P."/>
            <person name="O'Connell R.J."/>
        </authorList>
    </citation>
    <scope>NUCLEOTIDE SEQUENCE [LARGE SCALE GENOMIC DNA]</scope>
    <source>
        <strain evidence="2 3">0861</strain>
    </source>
</reference>
<proteinExistence type="predicted"/>
<organism evidence="2 3">
    <name type="scientific">Colletotrichum tofieldiae</name>
    <dbReference type="NCBI Taxonomy" id="708197"/>
    <lineage>
        <taxon>Eukaryota</taxon>
        <taxon>Fungi</taxon>
        <taxon>Dikarya</taxon>
        <taxon>Ascomycota</taxon>
        <taxon>Pezizomycotina</taxon>
        <taxon>Sordariomycetes</taxon>
        <taxon>Hypocreomycetidae</taxon>
        <taxon>Glomerellales</taxon>
        <taxon>Glomerellaceae</taxon>
        <taxon>Colletotrichum</taxon>
        <taxon>Colletotrichum spaethianum species complex</taxon>
    </lineage>
</organism>
<sequence length="94" mass="10041">MVVVRWALSALEVQLIGDSVDSSPSRQAGQHPTINWATEDVSSVITVCQELGLAGVLVLTSAVRPTEKLRPSQHKTALHPNTLGDEGPVPDQFS</sequence>
<name>A0A166Z9M3_9PEZI</name>
<protein>
    <submittedName>
        <fullName evidence="2">Uncharacterized protein</fullName>
    </submittedName>
</protein>
<comment type="caution">
    <text evidence="2">The sequence shown here is derived from an EMBL/GenBank/DDBJ whole genome shotgun (WGS) entry which is preliminary data.</text>
</comment>
<dbReference type="EMBL" id="LFIV01000001">
    <property type="protein sequence ID" value="KZL78617.1"/>
    <property type="molecule type" value="Genomic_DNA"/>
</dbReference>